<evidence type="ECO:0008006" key="3">
    <source>
        <dbReference type="Google" id="ProtNLM"/>
    </source>
</evidence>
<dbReference type="Gene3D" id="1.10.287.130">
    <property type="match status" value="1"/>
</dbReference>
<dbReference type="GO" id="GO:0000155">
    <property type="term" value="F:phosphorelay sensor kinase activity"/>
    <property type="evidence" value="ECO:0007669"/>
    <property type="project" value="InterPro"/>
</dbReference>
<dbReference type="SUPFAM" id="SSF47384">
    <property type="entry name" value="Homodimeric domain of signal transducing histidine kinase"/>
    <property type="match status" value="1"/>
</dbReference>
<sequence length="53" mass="6109">MHAIKDAQRELARMVKFQKLLLAVVGHDLRTPLSAILTGRRFSRRAHLLRCVD</sequence>
<dbReference type="AlphaFoldDB" id="A0A0K1Q4L1"/>
<dbReference type="Proteomes" id="UP000064967">
    <property type="component" value="Chromosome"/>
</dbReference>
<name>A0A0K1Q4L1_9BACT</name>
<dbReference type="KEGG" id="llu:AKJ09_07336"/>
<dbReference type="STRING" id="1391654.AKJ09_07336"/>
<keyword evidence="2" id="KW-1185">Reference proteome</keyword>
<evidence type="ECO:0000313" key="2">
    <source>
        <dbReference type="Proteomes" id="UP000064967"/>
    </source>
</evidence>
<proteinExistence type="predicted"/>
<dbReference type="InterPro" id="IPR036097">
    <property type="entry name" value="HisK_dim/P_sf"/>
</dbReference>
<evidence type="ECO:0000313" key="1">
    <source>
        <dbReference type="EMBL" id="AKV00673.1"/>
    </source>
</evidence>
<reference evidence="1 2" key="1">
    <citation type="submission" date="2015-08" db="EMBL/GenBank/DDBJ databases">
        <authorList>
            <person name="Babu N.S."/>
            <person name="Beckwith C.J."/>
            <person name="Beseler K.G."/>
            <person name="Brison A."/>
            <person name="Carone J.V."/>
            <person name="Caskin T.P."/>
            <person name="Diamond M."/>
            <person name="Durham M.E."/>
            <person name="Foxe J.M."/>
            <person name="Go M."/>
            <person name="Henderson B.A."/>
            <person name="Jones I.B."/>
            <person name="McGettigan J.A."/>
            <person name="Micheletti S.J."/>
            <person name="Nasrallah M.E."/>
            <person name="Ortiz D."/>
            <person name="Piller C.R."/>
            <person name="Privatt S.R."/>
            <person name="Schneider S.L."/>
            <person name="Sharp S."/>
            <person name="Smith T.C."/>
            <person name="Stanton J.D."/>
            <person name="Ullery H.E."/>
            <person name="Wilson R.J."/>
            <person name="Serrano M.G."/>
            <person name="Buck G."/>
            <person name="Lee V."/>
            <person name="Wang Y."/>
            <person name="Carvalho R."/>
            <person name="Voegtly L."/>
            <person name="Shi R."/>
            <person name="Duckworth R."/>
            <person name="Johnson A."/>
            <person name="Loviza R."/>
            <person name="Walstead R."/>
            <person name="Shah Z."/>
            <person name="Kiflezghi M."/>
            <person name="Wade K."/>
            <person name="Ball S.L."/>
            <person name="Bradley K.W."/>
            <person name="Asai D.J."/>
            <person name="Bowman C.A."/>
            <person name="Russell D.A."/>
            <person name="Pope W.H."/>
            <person name="Jacobs-Sera D."/>
            <person name="Hendrix R.W."/>
            <person name="Hatfull G.F."/>
        </authorList>
    </citation>
    <scope>NUCLEOTIDE SEQUENCE [LARGE SCALE GENOMIC DNA]</scope>
    <source>
        <strain evidence="1 2">DSM 27648</strain>
    </source>
</reference>
<protein>
    <recommendedName>
        <fullName evidence="3">Signal transduction histidine kinase dimerisation/phosphoacceptor domain-containing protein</fullName>
    </recommendedName>
</protein>
<organism evidence="1 2">
    <name type="scientific">Labilithrix luteola</name>
    <dbReference type="NCBI Taxonomy" id="1391654"/>
    <lineage>
        <taxon>Bacteria</taxon>
        <taxon>Pseudomonadati</taxon>
        <taxon>Myxococcota</taxon>
        <taxon>Polyangia</taxon>
        <taxon>Polyangiales</taxon>
        <taxon>Labilitrichaceae</taxon>
        <taxon>Labilithrix</taxon>
    </lineage>
</organism>
<accession>A0A0K1Q4L1</accession>
<gene>
    <name evidence="1" type="ORF">AKJ09_07336</name>
</gene>
<dbReference type="EMBL" id="CP012333">
    <property type="protein sequence ID" value="AKV00673.1"/>
    <property type="molecule type" value="Genomic_DNA"/>
</dbReference>